<evidence type="ECO:0000256" key="2">
    <source>
        <dbReference type="ARBA" id="ARBA00005340"/>
    </source>
</evidence>
<keyword evidence="7" id="KW-0862">Zinc</keyword>
<dbReference type="InterPro" id="IPR013022">
    <property type="entry name" value="Xyl_isomerase-like_TIM-brl"/>
</dbReference>
<dbReference type="NCBIfam" id="TIGR00587">
    <property type="entry name" value="nfo"/>
    <property type="match status" value="1"/>
</dbReference>
<keyword evidence="8" id="KW-0234">DNA repair</keyword>
<evidence type="ECO:0000256" key="5">
    <source>
        <dbReference type="ARBA" id="ARBA00022763"/>
    </source>
</evidence>
<dbReference type="InterPro" id="IPR001719">
    <property type="entry name" value="AP_endonuc_2"/>
</dbReference>
<dbReference type="EC" id="3.1.21.2" evidence="10"/>
<dbReference type="SMART" id="SM00518">
    <property type="entry name" value="AP2Ec"/>
    <property type="match status" value="1"/>
</dbReference>
<dbReference type="EMBL" id="JBHSED010000032">
    <property type="protein sequence ID" value="MFC4304746.1"/>
    <property type="molecule type" value="Genomic_DNA"/>
</dbReference>
<dbReference type="Pfam" id="PF01261">
    <property type="entry name" value="AP_endonuc_2"/>
    <property type="match status" value="1"/>
</dbReference>
<proteinExistence type="inferred from homology"/>
<sequence length="280" mass="30919">MGRYGSHVSTRSGYRGAAEQAAALGGNAFQYFPKNPRTLEPKAFDAGDAARCKAWCEERDIWSIAHGPYPVNPAAEGESAIQMALCTLNDLQIAEACGSIGVVVHFGSYRGTDTLQGYRNMIRWIDSVTENWQGKALVLLENQAGDSGPMGTTPEELTQIRSLIREPGKVGFCLDTCHLFASGEWKPGEWGSFAERSRRLGFWEQVKAVHLNDSRYPSGSRKDRHAAIGEGWIGEEGFRELLGTPELKEVPWILETPSIEQKPHREQLKLVKQLSGEAEG</sequence>
<comment type="caution">
    <text evidence="10">The sequence shown here is derived from an EMBL/GenBank/DDBJ whole genome shotgun (WGS) entry which is preliminary data.</text>
</comment>
<accession>A0ABV8SBS4</accession>
<evidence type="ECO:0000259" key="9">
    <source>
        <dbReference type="Pfam" id="PF01261"/>
    </source>
</evidence>
<dbReference type="SUPFAM" id="SSF51658">
    <property type="entry name" value="Xylose isomerase-like"/>
    <property type="match status" value="1"/>
</dbReference>
<keyword evidence="11" id="KW-1185">Reference proteome</keyword>
<evidence type="ECO:0000313" key="10">
    <source>
        <dbReference type="EMBL" id="MFC4304746.1"/>
    </source>
</evidence>
<dbReference type="Proteomes" id="UP001595755">
    <property type="component" value="Unassembled WGS sequence"/>
</dbReference>
<evidence type="ECO:0000256" key="4">
    <source>
        <dbReference type="ARBA" id="ARBA00022723"/>
    </source>
</evidence>
<comment type="cofactor">
    <cofactor evidence="1">
        <name>Zn(2+)</name>
        <dbReference type="ChEBI" id="CHEBI:29105"/>
    </cofactor>
</comment>
<dbReference type="PROSITE" id="PS00730">
    <property type="entry name" value="AP_NUCLEASE_F2_2"/>
    <property type="match status" value="1"/>
</dbReference>
<feature type="domain" description="Xylose isomerase-like TIM barrel" evidence="9">
    <location>
        <begin position="19"/>
        <end position="272"/>
    </location>
</feature>
<dbReference type="PANTHER" id="PTHR21445:SF0">
    <property type="entry name" value="APURINIC-APYRIMIDINIC ENDONUCLEASE"/>
    <property type="match status" value="1"/>
</dbReference>
<keyword evidence="5" id="KW-0227">DNA damage</keyword>
<protein>
    <submittedName>
        <fullName evidence="10">Deoxyribonuclease IV</fullName>
        <ecNumber evidence="10">3.1.21.2</ecNumber>
    </submittedName>
</protein>
<dbReference type="RefSeq" id="WP_204605473.1">
    <property type="nucleotide sequence ID" value="NZ_JBHSED010000032.1"/>
</dbReference>
<dbReference type="PROSITE" id="PS51432">
    <property type="entry name" value="AP_NUCLEASE_F2_4"/>
    <property type="match status" value="1"/>
</dbReference>
<dbReference type="PANTHER" id="PTHR21445">
    <property type="entry name" value="ENDONUCLEASE IV ENDODEOXYRIBONUCLEASE IV"/>
    <property type="match status" value="1"/>
</dbReference>
<evidence type="ECO:0000256" key="6">
    <source>
        <dbReference type="ARBA" id="ARBA00022801"/>
    </source>
</evidence>
<gene>
    <name evidence="10" type="ORF">ACFO1S_15045</name>
</gene>
<keyword evidence="3" id="KW-0540">Nuclease</keyword>
<evidence type="ECO:0000256" key="8">
    <source>
        <dbReference type="ARBA" id="ARBA00023204"/>
    </source>
</evidence>
<reference evidence="11" key="1">
    <citation type="journal article" date="2019" name="Int. J. Syst. Evol. Microbiol.">
        <title>The Global Catalogue of Microorganisms (GCM) 10K type strain sequencing project: providing services to taxonomists for standard genome sequencing and annotation.</title>
        <authorList>
            <consortium name="The Broad Institute Genomics Platform"/>
            <consortium name="The Broad Institute Genome Sequencing Center for Infectious Disease"/>
            <person name="Wu L."/>
            <person name="Ma J."/>
        </authorList>
    </citation>
    <scope>NUCLEOTIDE SEQUENCE [LARGE SCALE GENOMIC DNA]</scope>
    <source>
        <strain evidence="11">CGMCC 4.1641</strain>
    </source>
</reference>
<keyword evidence="4" id="KW-0479">Metal-binding</keyword>
<evidence type="ECO:0000256" key="3">
    <source>
        <dbReference type="ARBA" id="ARBA00022722"/>
    </source>
</evidence>
<dbReference type="PROSITE" id="PS00731">
    <property type="entry name" value="AP_NUCLEASE_F2_3"/>
    <property type="match status" value="1"/>
</dbReference>
<name>A0ABV8SBS4_9BACL</name>
<organism evidence="10 11">
    <name type="scientific">Cohnella boryungensis</name>
    <dbReference type="NCBI Taxonomy" id="768479"/>
    <lineage>
        <taxon>Bacteria</taxon>
        <taxon>Bacillati</taxon>
        <taxon>Bacillota</taxon>
        <taxon>Bacilli</taxon>
        <taxon>Bacillales</taxon>
        <taxon>Paenibacillaceae</taxon>
        <taxon>Cohnella</taxon>
    </lineage>
</organism>
<dbReference type="GO" id="GO:0008833">
    <property type="term" value="F:deoxyribonuclease IV (phage-T4-induced) activity"/>
    <property type="evidence" value="ECO:0007669"/>
    <property type="project" value="UniProtKB-EC"/>
</dbReference>
<evidence type="ECO:0000256" key="7">
    <source>
        <dbReference type="ARBA" id="ARBA00022833"/>
    </source>
</evidence>
<dbReference type="Gene3D" id="3.20.20.150">
    <property type="entry name" value="Divalent-metal-dependent TIM barrel enzymes"/>
    <property type="match status" value="1"/>
</dbReference>
<evidence type="ECO:0000313" key="11">
    <source>
        <dbReference type="Proteomes" id="UP001595755"/>
    </source>
</evidence>
<dbReference type="CDD" id="cd00019">
    <property type="entry name" value="AP2Ec"/>
    <property type="match status" value="1"/>
</dbReference>
<dbReference type="InterPro" id="IPR036237">
    <property type="entry name" value="Xyl_isomerase-like_sf"/>
</dbReference>
<evidence type="ECO:0000256" key="1">
    <source>
        <dbReference type="ARBA" id="ARBA00001947"/>
    </source>
</evidence>
<comment type="similarity">
    <text evidence="2">Belongs to the AP endonuclease 2 family.</text>
</comment>
<keyword evidence="6 10" id="KW-0378">Hydrolase</keyword>
<dbReference type="InterPro" id="IPR018246">
    <property type="entry name" value="AP_endonuc_F2_Zn_BS"/>
</dbReference>